<comment type="caution">
    <text evidence="3">The sequence shown here is derived from an EMBL/GenBank/DDBJ whole genome shotgun (WGS) entry which is preliminary data.</text>
</comment>
<feature type="signal peptide" evidence="1">
    <location>
        <begin position="1"/>
        <end position="21"/>
    </location>
</feature>
<evidence type="ECO:0000256" key="1">
    <source>
        <dbReference type="SAM" id="SignalP"/>
    </source>
</evidence>
<dbReference type="PANTHER" id="PTHR43329">
    <property type="entry name" value="EPOXIDE HYDROLASE"/>
    <property type="match status" value="1"/>
</dbReference>
<evidence type="ECO:0000313" key="4">
    <source>
        <dbReference type="Proteomes" id="UP000699975"/>
    </source>
</evidence>
<organism evidence="3 4">
    <name type="scientific">Erythrobacter ani</name>
    <dbReference type="NCBI Taxonomy" id="2827235"/>
    <lineage>
        <taxon>Bacteria</taxon>
        <taxon>Pseudomonadati</taxon>
        <taxon>Pseudomonadota</taxon>
        <taxon>Alphaproteobacteria</taxon>
        <taxon>Sphingomonadales</taxon>
        <taxon>Erythrobacteraceae</taxon>
        <taxon>Erythrobacter/Porphyrobacter group</taxon>
        <taxon>Erythrobacter</taxon>
    </lineage>
</organism>
<dbReference type="PROSITE" id="PS51257">
    <property type="entry name" value="PROKAR_LIPOPROTEIN"/>
    <property type="match status" value="1"/>
</dbReference>
<dbReference type="GO" id="GO:0016787">
    <property type="term" value="F:hydrolase activity"/>
    <property type="evidence" value="ECO:0007669"/>
    <property type="project" value="UniProtKB-KW"/>
</dbReference>
<reference evidence="3 4" key="1">
    <citation type="submission" date="2021-04" db="EMBL/GenBank/DDBJ databases">
        <authorList>
            <person name="Pira H."/>
            <person name="Risdian C."/>
            <person name="Wink J."/>
        </authorList>
    </citation>
    <scope>NUCLEOTIDE SEQUENCE [LARGE SCALE GENOMIC DNA]</scope>
    <source>
        <strain evidence="3 4">WH131</strain>
    </source>
</reference>
<sequence>MRMLGLILMGSALASCSYSPAKDLNAASAPSVTEAIPTDPAAEYANALAESGAPYRQGFSGEGEDRIHYVEAGAGPAVIFIHGFPSFWYVWRDQMEAFRHCRRVIAIDAPGAGLSAKPEPNQAYRVEALAKRLDALIAELAPGEKVTLVGHDWGGALAWSYAQWQSEKLDRLAVFSAPPYNVLLDLLATDPQQREVSSYMPTLLAIDRETASTDAFARSFYDLAYKRMVDTQVLDEREGAIFRDGLARDGALYAGIQWYKANIPAFEQLNPAASYWPGPGTTTKIPVLLVRGKQDRTFVKRMAELAAADTPDLTIAEFEDVGHWTQFQNPEAANAALGGFILGDGEECAPAR</sequence>
<protein>
    <submittedName>
        <fullName evidence="3">Alpha/beta hydrolase</fullName>
    </submittedName>
</protein>
<feature type="domain" description="AB hydrolase-1" evidence="2">
    <location>
        <begin position="76"/>
        <end position="330"/>
    </location>
</feature>
<keyword evidence="4" id="KW-1185">Reference proteome</keyword>
<feature type="chain" id="PRO_5045757691" evidence="1">
    <location>
        <begin position="22"/>
        <end position="352"/>
    </location>
</feature>
<dbReference type="RefSeq" id="WP_218315660.1">
    <property type="nucleotide sequence ID" value="NZ_JAGSPB010000001.1"/>
</dbReference>
<evidence type="ECO:0000313" key="3">
    <source>
        <dbReference type="EMBL" id="MBV7265169.1"/>
    </source>
</evidence>
<dbReference type="Proteomes" id="UP000699975">
    <property type="component" value="Unassembled WGS sequence"/>
</dbReference>
<dbReference type="InterPro" id="IPR000073">
    <property type="entry name" value="AB_hydrolase_1"/>
</dbReference>
<evidence type="ECO:0000259" key="2">
    <source>
        <dbReference type="Pfam" id="PF00561"/>
    </source>
</evidence>
<accession>A0ABS6SJJ3</accession>
<proteinExistence type="predicted"/>
<gene>
    <name evidence="3" type="ORF">KCG45_03195</name>
</gene>
<dbReference type="Pfam" id="PF00561">
    <property type="entry name" value="Abhydrolase_1"/>
    <property type="match status" value="1"/>
</dbReference>
<name>A0ABS6SJJ3_9SPHN</name>
<keyword evidence="1" id="KW-0732">Signal</keyword>
<keyword evidence="3" id="KW-0378">Hydrolase</keyword>
<dbReference type="EMBL" id="JAGSPB010000001">
    <property type="protein sequence ID" value="MBV7265169.1"/>
    <property type="molecule type" value="Genomic_DNA"/>
</dbReference>